<dbReference type="Ensembl" id="ENST00000507996.5">
    <property type="protein sequence ID" value="ENSP00000423012.1"/>
    <property type="gene ID" value="ENSG00000120733.16"/>
</dbReference>
<keyword evidence="3" id="KW-1185">Reference proteome</keyword>
<dbReference type="ExpressionAtlas" id="H0Y946">
    <property type="expression patterns" value="baseline and differential"/>
</dbReference>
<proteinExistence type="predicted"/>
<evidence type="ECO:0000313" key="3">
    <source>
        <dbReference type="Proteomes" id="UP000005640"/>
    </source>
</evidence>
<reference evidence="2 3" key="1">
    <citation type="journal article" date="2001" name="Nature">
        <title>Initial sequencing and analysis of the human genome.</title>
        <authorList>
            <consortium name="International Human Genome Sequencing Consortium"/>
            <person name="Lander E.S."/>
            <person name="Linton L.M."/>
            <person name="Birren B."/>
            <person name="Nusbaum C."/>
            <person name="Zody M.C."/>
            <person name="Baldwin J."/>
            <person name="Devon K."/>
            <person name="Dewar K."/>
            <person name="Doyle M."/>
            <person name="FitzHugh W."/>
            <person name="Funke R."/>
            <person name="Gage D."/>
            <person name="Harris K."/>
            <person name="Heaford A."/>
            <person name="Howland J."/>
            <person name="Kann L."/>
            <person name="Lehoczky J."/>
            <person name="LeVine R."/>
            <person name="McEwan P."/>
            <person name="McKernan K."/>
            <person name="Meldrim J."/>
            <person name="Mesirov J.P."/>
            <person name="Miranda C."/>
            <person name="Morris W."/>
            <person name="Naylor J."/>
            <person name="Raymond C."/>
            <person name="Rosetti M."/>
            <person name="Santos R."/>
            <person name="Sheridan A."/>
            <person name="Sougnez C."/>
            <person name="Stange-Thomann N."/>
            <person name="Stojanovic N."/>
            <person name="Subramanian A."/>
            <person name="Wyman D."/>
            <person name="Rogers J."/>
            <person name="Sulston J."/>
            <person name="Ainscough R."/>
            <person name="Beck S."/>
            <person name="Bentley D."/>
            <person name="Burton J."/>
            <person name="Clee C."/>
            <person name="Carter N."/>
            <person name="Coulson A."/>
            <person name="Deadman R."/>
            <person name="Deloukas P."/>
            <person name="Dunham A."/>
            <person name="Dunham I."/>
            <person name="Durbin R."/>
            <person name="French L."/>
            <person name="Grafham D."/>
            <person name="Gregory S."/>
            <person name="Hubbard T."/>
            <person name="Humphray S."/>
            <person name="Hunt A."/>
            <person name="Jones M."/>
            <person name="Lloyd C."/>
            <person name="McMurray A."/>
            <person name="Matthews L."/>
            <person name="Mercer S."/>
            <person name="Milne S."/>
            <person name="Mullikin J.C."/>
            <person name="Mungall A."/>
            <person name="Plumb R."/>
            <person name="Ross M."/>
            <person name="Shownkeen R."/>
            <person name="Sims S."/>
            <person name="Waterston R.H."/>
            <person name="Wilson R.K."/>
            <person name="Hillier L.W."/>
            <person name="McPherson J.D."/>
            <person name="Marra M.A."/>
            <person name="Mardis E.R."/>
            <person name="Fulton L.A."/>
            <person name="Chinwalla A.T."/>
            <person name="Pepin K.H."/>
            <person name="Gish W.R."/>
            <person name="Chissoe S.L."/>
            <person name="Wendl M.C."/>
            <person name="Delehaunty K.D."/>
            <person name="Miner T.L."/>
            <person name="Delehaunty A."/>
            <person name="Kramer J.B."/>
            <person name="Cook L.L."/>
            <person name="Fulton R.S."/>
            <person name="Johnson D.L."/>
            <person name="Minx P.J."/>
            <person name="Clifton S.W."/>
            <person name="Hawkins T."/>
            <person name="Branscomb E."/>
            <person name="Predki P."/>
            <person name="Richardson P."/>
            <person name="Wenning S."/>
            <person name="Slezak T."/>
            <person name="Doggett N."/>
            <person name="Cheng J.F."/>
            <person name="Olsen A."/>
            <person name="Lucas S."/>
            <person name="Elkin C."/>
            <person name="Uberbacher E."/>
            <person name="Frazier M."/>
            <person name="Gibbs R.A."/>
            <person name="Muzny D.M."/>
            <person name="Scherer S.E."/>
            <person name="Bouck J.B."/>
            <person name="Sodergren E.J."/>
            <person name="Worley K.C."/>
            <person name="Rives C.M."/>
            <person name="Gorrell J.H."/>
            <person name="Metzker M.L."/>
            <person name="Naylor S.L."/>
            <person name="Kucherlapati R.S."/>
            <person name="Nelson D.L."/>
            <person name="Weinstock G.M."/>
            <person name="Sakaki Y."/>
            <person name="Fujiyama A."/>
            <person name="Hattori M."/>
            <person name="Yada T."/>
            <person name="Toyoda A."/>
            <person name="Itoh T."/>
            <person name="Kawagoe C."/>
            <person name="Watanabe H."/>
            <person name="Totoki Y."/>
            <person name="Taylor T."/>
            <person name="Weissenbach J."/>
            <person name="Heilig R."/>
            <person name="Saurin W."/>
            <person name="Artiguenave F."/>
            <person name="Brottier P."/>
            <person name="Bruls T."/>
            <person name="Pelletier E."/>
            <person name="Robert C."/>
            <person name="Wincker P."/>
            <person name="Smith D.R."/>
            <person name="Doucette-Stamm L."/>
            <person name="Rubenfield M."/>
            <person name="Weinstock K."/>
            <person name="Lee H.M."/>
            <person name="Dubois J."/>
            <person name="Rosenthal A."/>
            <person name="Platzer M."/>
            <person name="Nyakatura G."/>
            <person name="Taudien S."/>
            <person name="Rump A."/>
            <person name="Yang H."/>
            <person name="Yu J."/>
            <person name="Wang J."/>
            <person name="Huang G."/>
            <person name="Gu J."/>
            <person name="Hood L."/>
            <person name="Rowen L."/>
            <person name="Madan A."/>
            <person name="Qin S."/>
            <person name="Davis R.W."/>
            <person name="Federspiel N.A."/>
            <person name="Abola A.P."/>
            <person name="Proctor M.J."/>
            <person name="Myers R.M."/>
            <person name="Schmutz J."/>
            <person name="Dickson M."/>
            <person name="Grimwood J."/>
            <person name="Cox D.R."/>
            <person name="Olson M.V."/>
            <person name="Kaul R."/>
            <person name="Raymond C."/>
            <person name="Shimizu N."/>
            <person name="Kawasaki K."/>
            <person name="Minoshima S."/>
            <person name="Evans G.A."/>
            <person name="Athanasiou M."/>
            <person name="Schultz R."/>
            <person name="Roe B.A."/>
            <person name="Chen F."/>
            <person name="Pan H."/>
            <person name="Ramser J."/>
            <person name="Lehrach H."/>
            <person name="Reinhardt R."/>
            <person name="McCombie W.R."/>
            <person name="de la Bastide M."/>
            <person name="Dedhia N."/>
            <person name="Blocker H."/>
            <person name="Hornischer K."/>
            <person name="Nordsiek G."/>
            <person name="Agarwala R."/>
            <person name="Aravind L."/>
            <person name="Bailey J.A."/>
            <person name="Bateman A."/>
            <person name="Batzoglou S."/>
            <person name="Birney E."/>
            <person name="Bork P."/>
            <person name="Brown D.G."/>
            <person name="Burge C.B."/>
            <person name="Cerutti L."/>
            <person name="Chen H.C."/>
            <person name="Church D."/>
            <person name="Clamp M."/>
            <person name="Copley R.R."/>
            <person name="Doerks T."/>
            <person name="Eddy S.R."/>
            <person name="Eichler E.E."/>
            <person name="Furey T.S."/>
            <person name="Galagan J."/>
            <person name="Gilbert J.G."/>
            <person name="Harmon C."/>
            <person name="Hayashizaki Y."/>
            <person name="Haussler D."/>
            <person name="Hermjakob H."/>
            <person name="Hokamp K."/>
            <person name="Jang W."/>
            <person name="Johnson L.S."/>
            <person name="Jones T.A."/>
            <person name="Kasif S."/>
            <person name="Kaspryzk A."/>
            <person name="Kennedy S."/>
            <person name="Kent W.J."/>
            <person name="Kitts P."/>
            <person name="Koonin E.V."/>
            <person name="Korf I."/>
            <person name="Kulp D."/>
            <person name="Lancet D."/>
            <person name="Lowe T.M."/>
            <person name="McLysaght A."/>
            <person name="Mikkelsen T."/>
            <person name="Moran J.V."/>
            <person name="Mulder N."/>
            <person name="Pollara V.J."/>
            <person name="Ponting C.P."/>
            <person name="Schuler G."/>
            <person name="Schultz J."/>
            <person name="Slater G."/>
            <person name="Smit A.F."/>
            <person name="Stupka E."/>
            <person name="Szustakowski J."/>
            <person name="Thierry-Mieg D."/>
            <person name="Thierry-Mieg J."/>
            <person name="Wagner L."/>
            <person name="Wallis J."/>
            <person name="Wheeler R."/>
            <person name="Williams A."/>
            <person name="Wolf Y.I."/>
            <person name="Wolfe K.H."/>
            <person name="Yang S.P."/>
            <person name="Yeh R.F."/>
            <person name="Collins F."/>
            <person name="Guyer M.S."/>
            <person name="Peterson J."/>
            <person name="Felsenfeld A."/>
            <person name="Wetterstrand K.A."/>
            <person name="Patrinos A."/>
            <person name="Morgan M.J."/>
            <person name="de Jong P."/>
            <person name="Catanese J.J."/>
            <person name="Osoegawa K."/>
            <person name="Shizuya H."/>
            <person name="Choi S."/>
            <person name="Chen Y.J."/>
        </authorList>
    </citation>
    <scope>NUCLEOTIDE SEQUENCE [LARGE SCALE GENOMIC DNA]</scope>
</reference>
<feature type="compositionally biased region" description="Polar residues" evidence="1">
    <location>
        <begin position="8"/>
        <end position="20"/>
    </location>
</feature>
<evidence type="ECO:0000313" key="2">
    <source>
        <dbReference type="Ensembl" id="ENSP00000423012.1"/>
    </source>
</evidence>
<dbReference type="Proteomes" id="UP000005640">
    <property type="component" value="Chromosome 5"/>
</dbReference>
<name>H0Y946_HUMAN</name>
<reference evidence="2" key="5">
    <citation type="submission" date="2025-09" db="UniProtKB">
        <authorList>
            <consortium name="Ensembl"/>
        </authorList>
    </citation>
    <scope>IDENTIFICATION</scope>
</reference>
<dbReference type="OpenTargets" id="ENSG00000120733"/>
<reference evidence="2 3" key="2">
    <citation type="journal article" date="2004" name="Nature">
        <title>The DNA sequence and comparative analysis of human chromosome 5.</title>
        <authorList>
            <person name="Schmutz J."/>
            <person name="Martin J."/>
            <person name="Terry A."/>
            <person name="Couronne O."/>
            <person name="Grimwood J."/>
            <person name="Lowry S."/>
            <person name="Gordon L.A."/>
            <person name="Scott D."/>
            <person name="Xie G."/>
            <person name="Huang W."/>
            <person name="Hellsten U."/>
            <person name="Tran-Gyamfi M."/>
            <person name="She X."/>
            <person name="Prabhakar S."/>
            <person name="Aerts A."/>
            <person name="Altherr M."/>
            <person name="Bajorek E."/>
            <person name="Black S."/>
            <person name="Branscomb E."/>
            <person name="Caoile C."/>
            <person name="Challacombe J.F."/>
            <person name="Chan Y.M."/>
            <person name="Denys M."/>
            <person name="Detter J.C."/>
            <person name="Escobar J."/>
            <person name="Flowers D."/>
            <person name="Fotopulos D."/>
            <person name="Glavina T."/>
            <person name="Gomez M."/>
            <person name="Gonzales E."/>
            <person name="Goodstein D."/>
            <person name="Grigoriev I."/>
            <person name="Groza M."/>
            <person name="Hammon N."/>
            <person name="Hawkins T."/>
            <person name="Haydu L."/>
            <person name="Israni S."/>
            <person name="Jett J."/>
            <person name="Kadner K."/>
            <person name="Kimball H."/>
            <person name="Kobayashi A."/>
            <person name="Lopez F."/>
            <person name="Lou Y."/>
            <person name="Martinez D."/>
            <person name="Medina C."/>
            <person name="Morgan J."/>
            <person name="Nandkeshwar R."/>
            <person name="Noonan J.P."/>
            <person name="Pitluck S."/>
            <person name="Pollard M."/>
            <person name="Predki P."/>
            <person name="Priest J."/>
            <person name="Ramirez L."/>
            <person name="Retterer J."/>
            <person name="Rodriguez A."/>
            <person name="Rogers S."/>
            <person name="Salamov A."/>
            <person name="Salazar A."/>
            <person name="Thayer N."/>
            <person name="Tice H."/>
            <person name="Tsai M."/>
            <person name="Ustaszewska A."/>
            <person name="Vo N."/>
            <person name="Wheeler J."/>
            <person name="Wu K."/>
            <person name="Yang J."/>
            <person name="Dickson M."/>
            <person name="Cheng J.F."/>
            <person name="Eichler E.E."/>
            <person name="Olsen A."/>
            <person name="Pennacchio L.A."/>
            <person name="Rokhsar D.S."/>
            <person name="Richardson P."/>
            <person name="Lucas S.M."/>
            <person name="Myers R.M."/>
            <person name="Rubin E.M."/>
        </authorList>
    </citation>
    <scope>NUCLEOTIDE SEQUENCE [LARGE SCALE GENOMIC DNA]</scope>
</reference>
<dbReference type="EMBL" id="AC104116">
    <property type="status" value="NOT_ANNOTATED_CDS"/>
    <property type="molecule type" value="Genomic_DNA"/>
</dbReference>
<gene>
    <name evidence="2" type="primary">KDM3B</name>
</gene>
<dbReference type="OrthoDB" id="1667110at2759"/>
<dbReference type="Bgee" id="ENSG00000120733">
    <property type="expression patterns" value="Expressed in ventricular zone and 213 other cell types or tissues"/>
</dbReference>
<protein>
    <submittedName>
        <fullName evidence="2">Lysine demethylase 3B</fullName>
    </submittedName>
</protein>
<dbReference type="AlphaFoldDB" id="H0Y946"/>
<dbReference type="HGNC" id="HGNC:1337">
    <property type="gene designation" value="KDM3B"/>
</dbReference>
<sequence length="20" mass="2090">VPEKQKGSRSQASGELASQC</sequence>
<accession>H0Y946</accession>
<dbReference type="ChiTaRS" id="KDM3B">
    <property type="organism name" value="human"/>
</dbReference>
<feature type="region of interest" description="Disordered" evidence="1">
    <location>
        <begin position="1"/>
        <end position="20"/>
    </location>
</feature>
<reference evidence="2" key="4">
    <citation type="submission" date="2025-08" db="UniProtKB">
        <authorList>
            <consortium name="Ensembl"/>
        </authorList>
    </citation>
    <scope>IDENTIFICATION</scope>
</reference>
<dbReference type="EMBL" id="AC113403">
    <property type="status" value="NOT_ANNOTATED_CDS"/>
    <property type="molecule type" value="Genomic_DNA"/>
</dbReference>
<dbReference type="GeneTree" id="ENSGT00940000158095"/>
<reference evidence="2 3" key="3">
    <citation type="journal article" date="2004" name="Nature">
        <title>Finishing the euchromatic sequence of the human genome.</title>
        <authorList>
            <consortium name="International Human Genome Sequencing Consortium"/>
        </authorList>
    </citation>
    <scope>NUCLEOTIDE SEQUENCE [LARGE SCALE GENOMIC DNA]</scope>
</reference>
<dbReference type="VEuPathDB" id="HostDB:ENSG00000120733"/>
<organism evidence="2 3">
    <name type="scientific">Homo sapiens</name>
    <name type="common">Human</name>
    <dbReference type="NCBI Taxonomy" id="9606"/>
    <lineage>
        <taxon>Eukaryota</taxon>
        <taxon>Metazoa</taxon>
        <taxon>Chordata</taxon>
        <taxon>Craniata</taxon>
        <taxon>Vertebrata</taxon>
        <taxon>Euteleostomi</taxon>
        <taxon>Mammalia</taxon>
        <taxon>Eutheria</taxon>
        <taxon>Euarchontoglires</taxon>
        <taxon>Primates</taxon>
        <taxon>Haplorrhini</taxon>
        <taxon>Catarrhini</taxon>
        <taxon>Hominidae</taxon>
        <taxon>Homo</taxon>
    </lineage>
</organism>
<dbReference type="HOGENOM" id="CLU_3429652_0_0_1"/>
<feature type="non-terminal residue" evidence="2">
    <location>
        <position position="1"/>
    </location>
</feature>
<dbReference type="UCSC" id="uc063hlc.1">
    <property type="organism name" value="human"/>
</dbReference>
<dbReference type="Ensembl" id="ENST00000507996.5">
    <property type="protein sequence ID" value="ENSP00000423012.1"/>
    <property type="gene ID" value="ENSG00000120733.15"/>
</dbReference>
<evidence type="ECO:0000256" key="1">
    <source>
        <dbReference type="SAM" id="MobiDB-lite"/>
    </source>
</evidence>